<evidence type="ECO:0000313" key="3">
    <source>
        <dbReference type="EMBL" id="QEE49242.1"/>
    </source>
</evidence>
<feature type="transmembrane region" description="Helical" evidence="2">
    <location>
        <begin position="12"/>
        <end position="31"/>
    </location>
</feature>
<dbReference type="InterPro" id="IPR037873">
    <property type="entry name" value="BamE-like"/>
</dbReference>
<dbReference type="RefSeq" id="WP_147582792.1">
    <property type="nucleotide sequence ID" value="NZ_CP042831.1"/>
</dbReference>
<dbReference type="KEGG" id="fak:FUA48_06520"/>
<name>A0A5B9FWZ2_9FLAO</name>
<proteinExistence type="predicted"/>
<dbReference type="Gene3D" id="3.30.1450.10">
    <property type="match status" value="1"/>
</dbReference>
<keyword evidence="2" id="KW-0812">Transmembrane</keyword>
<evidence type="ECO:0000256" key="1">
    <source>
        <dbReference type="ARBA" id="ARBA00022729"/>
    </source>
</evidence>
<evidence type="ECO:0000313" key="4">
    <source>
        <dbReference type="Proteomes" id="UP000321222"/>
    </source>
</evidence>
<gene>
    <name evidence="3" type="ORF">FUA48_06520</name>
</gene>
<organism evidence="3 4">
    <name type="scientific">Flavobacterium alkalisoli</name>
    <dbReference type="NCBI Taxonomy" id="2602769"/>
    <lineage>
        <taxon>Bacteria</taxon>
        <taxon>Pseudomonadati</taxon>
        <taxon>Bacteroidota</taxon>
        <taxon>Flavobacteriia</taxon>
        <taxon>Flavobacteriales</taxon>
        <taxon>Flavobacteriaceae</taxon>
        <taxon>Flavobacterium</taxon>
    </lineage>
</organism>
<evidence type="ECO:0000256" key="2">
    <source>
        <dbReference type="SAM" id="Phobius"/>
    </source>
</evidence>
<dbReference type="AlphaFoldDB" id="A0A5B9FWZ2"/>
<reference evidence="3 4" key="1">
    <citation type="submission" date="2019-08" db="EMBL/GenBank/DDBJ databases">
        <title>Flavobacterium alkalisoli sp. nov., isolated from rhizosphere soil of Suaeda salsa.</title>
        <authorList>
            <person name="Sun J.-Q."/>
            <person name="Xu L."/>
        </authorList>
    </citation>
    <scope>NUCLEOTIDE SEQUENCE [LARGE SCALE GENOMIC DNA]</scope>
    <source>
        <strain evidence="3 4">XS-5</strain>
    </source>
</reference>
<dbReference type="EMBL" id="CP042831">
    <property type="protein sequence ID" value="QEE49242.1"/>
    <property type="molecule type" value="Genomic_DNA"/>
</dbReference>
<keyword evidence="4" id="KW-1185">Reference proteome</keyword>
<keyword evidence="2" id="KW-1133">Transmembrane helix</keyword>
<keyword evidence="2" id="KW-0472">Membrane</keyword>
<accession>A0A5B9FWZ2</accession>
<protein>
    <submittedName>
        <fullName evidence="3">Uncharacterized protein</fullName>
    </submittedName>
</protein>
<dbReference type="Proteomes" id="UP000321222">
    <property type="component" value="Chromosome"/>
</dbReference>
<sequence length="99" mass="11419">MINKIKYTVELILFGIIIFVVALLLVNKWYYPSDKSYKAIALGVSLNELKSSFGKEDKILILNKEENKVILVYKADIFGYGNYAFTFKNNKLTGKHYDD</sequence>
<keyword evidence="1" id="KW-0732">Signal</keyword>